<evidence type="ECO:0000256" key="2">
    <source>
        <dbReference type="ARBA" id="ARBA00022679"/>
    </source>
</evidence>
<evidence type="ECO:0000259" key="4">
    <source>
        <dbReference type="PROSITE" id="PS50405"/>
    </source>
</evidence>
<dbReference type="OrthoDB" id="9797500at2"/>
<evidence type="ECO:0000259" key="3">
    <source>
        <dbReference type="PROSITE" id="PS50404"/>
    </source>
</evidence>
<dbReference type="InterPro" id="IPR004046">
    <property type="entry name" value="GST_C"/>
</dbReference>
<dbReference type="PANTHER" id="PTHR43900:SF3">
    <property type="entry name" value="GLUTATHIONE S-TRANSFERASE RHO"/>
    <property type="match status" value="1"/>
</dbReference>
<organism evidence="5 6">
    <name type="scientific">Brucella cytisi</name>
    <dbReference type="NCBI Taxonomy" id="407152"/>
    <lineage>
        <taxon>Bacteria</taxon>
        <taxon>Pseudomonadati</taxon>
        <taxon>Pseudomonadota</taxon>
        <taxon>Alphaproteobacteria</taxon>
        <taxon>Hyphomicrobiales</taxon>
        <taxon>Brucellaceae</taxon>
        <taxon>Brucella/Ochrobactrum group</taxon>
        <taxon>Brucella</taxon>
    </lineage>
</organism>
<dbReference type="InterPro" id="IPR036249">
    <property type="entry name" value="Thioredoxin-like_sf"/>
</dbReference>
<keyword evidence="6" id="KW-1185">Reference proteome</keyword>
<dbReference type="PROSITE" id="PS50405">
    <property type="entry name" value="GST_CTER"/>
    <property type="match status" value="1"/>
</dbReference>
<dbReference type="Proteomes" id="UP000182985">
    <property type="component" value="Unassembled WGS sequence"/>
</dbReference>
<comment type="caution">
    <text evidence="5">The sequence shown here is derived from an EMBL/GenBank/DDBJ whole genome shotgun (WGS) entry which is preliminary data.</text>
</comment>
<dbReference type="SFLD" id="SFLDG00358">
    <property type="entry name" value="Main_(cytGST)"/>
    <property type="match status" value="1"/>
</dbReference>
<dbReference type="GO" id="GO:0043295">
    <property type="term" value="F:glutathione binding"/>
    <property type="evidence" value="ECO:0007669"/>
    <property type="project" value="TreeGrafter"/>
</dbReference>
<dbReference type="Pfam" id="PF13417">
    <property type="entry name" value="GST_N_3"/>
    <property type="match status" value="1"/>
</dbReference>
<dbReference type="Pfam" id="PF00043">
    <property type="entry name" value="GST_C"/>
    <property type="match status" value="1"/>
</dbReference>
<dbReference type="InterPro" id="IPR040079">
    <property type="entry name" value="Glutathione_S-Trfase"/>
</dbReference>
<evidence type="ECO:0000313" key="6">
    <source>
        <dbReference type="Proteomes" id="UP000182985"/>
    </source>
</evidence>
<proteinExistence type="predicted"/>
<dbReference type="EC" id="2.5.1.18" evidence="1"/>
<dbReference type="PROSITE" id="PS50404">
    <property type="entry name" value="GST_NTER"/>
    <property type="match status" value="1"/>
</dbReference>
<dbReference type="Gene3D" id="1.20.1050.10">
    <property type="match status" value="1"/>
</dbReference>
<dbReference type="Gene3D" id="3.40.30.10">
    <property type="entry name" value="Glutaredoxin"/>
    <property type="match status" value="1"/>
</dbReference>
<dbReference type="InterPro" id="IPR010987">
    <property type="entry name" value="Glutathione-S-Trfase_C-like"/>
</dbReference>
<evidence type="ECO:0000313" key="5">
    <source>
        <dbReference type="EMBL" id="OIS92018.1"/>
    </source>
</evidence>
<dbReference type="PANTHER" id="PTHR43900">
    <property type="entry name" value="GLUTATHIONE S-TRANSFERASE RHO"/>
    <property type="match status" value="1"/>
</dbReference>
<dbReference type="GO" id="GO:0005737">
    <property type="term" value="C:cytoplasm"/>
    <property type="evidence" value="ECO:0007669"/>
    <property type="project" value="TreeGrafter"/>
</dbReference>
<name>A0A1J6HZF7_9HYPH</name>
<sequence length="212" mass="24043">MNKPILFGADYSVYVRISRLALHEKGVDYELIPIDIFALDKVASNYLERQPFGKIPAFEHDGFRLYETGAITRYIDEAFQGSPLQPSTPKLRARVNQIISIADNYIYPQLVWGMYVELVSKAVKGEPTDDTRIATARANTPGCLNVLSSLLGNDTWFSGDNISLADLYVAPMIDYFLMVPEGPEMFFKKENLAGWWHGIRVRESFRATRPIN</sequence>
<reference evidence="5 6" key="1">
    <citation type="submission" date="2016-10" db="EMBL/GenBank/DDBJ databases">
        <title>The Draft Genome Sequence of the Potato Rhizosphere Bacteria Ochrobactrum sp. IPA7.2.</title>
        <authorList>
            <person name="Gogoleva N.E."/>
            <person name="Khlopko Y.A."/>
            <person name="Burygin G.L."/>
            <person name="Plotnikov A.O."/>
        </authorList>
    </citation>
    <scope>NUCLEOTIDE SEQUENCE [LARGE SCALE GENOMIC DNA]</scope>
    <source>
        <strain evidence="5 6">IPA7.2</strain>
    </source>
</reference>
<dbReference type="SUPFAM" id="SSF52833">
    <property type="entry name" value="Thioredoxin-like"/>
    <property type="match status" value="1"/>
</dbReference>
<evidence type="ECO:0000256" key="1">
    <source>
        <dbReference type="ARBA" id="ARBA00012452"/>
    </source>
</evidence>
<dbReference type="GO" id="GO:0006749">
    <property type="term" value="P:glutathione metabolic process"/>
    <property type="evidence" value="ECO:0007669"/>
    <property type="project" value="TreeGrafter"/>
</dbReference>
<feature type="domain" description="GST N-terminal" evidence="3">
    <location>
        <begin position="2"/>
        <end position="83"/>
    </location>
</feature>
<dbReference type="EMBL" id="MOEC01000020">
    <property type="protein sequence ID" value="OIS92018.1"/>
    <property type="molecule type" value="Genomic_DNA"/>
</dbReference>
<gene>
    <name evidence="5" type="ORF">BLA27_18075</name>
</gene>
<feature type="domain" description="GST C-terminal" evidence="4">
    <location>
        <begin position="88"/>
        <end position="212"/>
    </location>
</feature>
<dbReference type="RefSeq" id="WP_071632921.1">
    <property type="nucleotide sequence ID" value="NZ_JBCAUP010000012.1"/>
</dbReference>
<dbReference type="CDD" id="cd00299">
    <property type="entry name" value="GST_C_family"/>
    <property type="match status" value="1"/>
</dbReference>
<accession>A0A1J6HZF7</accession>
<protein>
    <recommendedName>
        <fullName evidence="1">glutathione transferase</fullName>
        <ecNumber evidence="1">2.5.1.18</ecNumber>
    </recommendedName>
</protein>
<dbReference type="InterPro" id="IPR036282">
    <property type="entry name" value="Glutathione-S-Trfase_C_sf"/>
</dbReference>
<keyword evidence="2 5" id="KW-0808">Transferase</keyword>
<dbReference type="InterPro" id="IPR004045">
    <property type="entry name" value="Glutathione_S-Trfase_N"/>
</dbReference>
<dbReference type="SFLD" id="SFLDS00019">
    <property type="entry name" value="Glutathione_Transferase_(cytos"/>
    <property type="match status" value="1"/>
</dbReference>
<dbReference type="SUPFAM" id="SSF47616">
    <property type="entry name" value="GST C-terminal domain-like"/>
    <property type="match status" value="1"/>
</dbReference>
<dbReference type="CDD" id="cd03053">
    <property type="entry name" value="GST_N_Phi"/>
    <property type="match status" value="1"/>
</dbReference>
<dbReference type="GO" id="GO:0004364">
    <property type="term" value="F:glutathione transferase activity"/>
    <property type="evidence" value="ECO:0007669"/>
    <property type="project" value="UniProtKB-EC"/>
</dbReference>
<dbReference type="AlphaFoldDB" id="A0A1J6HZF7"/>